<gene>
    <name evidence="6" type="ORF">MYCTH_2035984</name>
</gene>
<feature type="transmembrane region" description="Helical" evidence="4">
    <location>
        <begin position="147"/>
        <end position="167"/>
    </location>
</feature>
<dbReference type="OMA" id="CHVASMM"/>
<feature type="transmembrane region" description="Helical" evidence="4">
    <location>
        <begin position="110"/>
        <end position="135"/>
    </location>
</feature>
<dbReference type="Gene3D" id="1.20.1250.20">
    <property type="entry name" value="MFS general substrate transporter like domains"/>
    <property type="match status" value="1"/>
</dbReference>
<dbReference type="VEuPathDB" id="FungiDB:MYCTH_2035984"/>
<dbReference type="GeneID" id="11508502"/>
<comment type="subcellular location">
    <subcellularLocation>
        <location evidence="1">Membrane</location>
        <topology evidence="1">Multi-pass membrane protein</topology>
    </subcellularLocation>
</comment>
<dbReference type="InterPro" id="IPR050327">
    <property type="entry name" value="Proton-linked_MCT"/>
</dbReference>
<accession>G2Q0K7</accession>
<dbReference type="Proteomes" id="UP000007322">
    <property type="component" value="Chromosome 1"/>
</dbReference>
<feature type="transmembrane region" description="Helical" evidence="4">
    <location>
        <begin position="179"/>
        <end position="199"/>
    </location>
</feature>
<dbReference type="KEGG" id="mtm:MYCTH_2035984"/>
<keyword evidence="4" id="KW-0472">Membrane</keyword>
<dbReference type="HOGENOM" id="CLU_001265_1_0_1"/>
<evidence type="ECO:0000256" key="4">
    <source>
        <dbReference type="SAM" id="Phobius"/>
    </source>
</evidence>
<feature type="compositionally biased region" description="Basic and acidic residues" evidence="3">
    <location>
        <begin position="209"/>
        <end position="233"/>
    </location>
</feature>
<evidence type="ECO:0000259" key="5">
    <source>
        <dbReference type="PROSITE" id="PS50850"/>
    </source>
</evidence>
<proteinExistence type="inferred from homology"/>
<keyword evidence="4" id="KW-0812">Transmembrane</keyword>
<protein>
    <recommendedName>
        <fullName evidence="5">Major facilitator superfamily (MFS) profile domain-containing protein</fullName>
    </recommendedName>
</protein>
<sequence length="428" mass="43382">AGEFDQDSRDGGIRAWLVVSGCWLALFAALGFMNILSTFRAYLATTWTADDLSPGAVGGAIFAYAFLSFLLGLHVGPLFDKHGPRWLILGGTVSLVASLLLASVDAAAAAAGLILAALAILGSLGSTLLYVPSVAAVARVFSAHHRGLAIGLATTSTSASGLVFPPLLDALFARVGWAWAVRAIALFCLALTVAANFLITRAPGLAAGTEREEGERGEEKEPKEQKEGGEKEAAAAGGTAGFAPTVGAVLCAQLGSSLALSYLPRYALGRAGLGRAEAFEVVAVANGASVAGRVLAGWAADRLGPFDASVGCCAAAALASLAVWLPAGGTKGGVMSFAAVFGVASGGGVSLAPVVVGRLCDAREYGRYYGTCHAITSFLVMLAVPVAEQVFDGGEGRHPSLVVVTGVFYVLAAVAFAAARVVVAGRRL</sequence>
<evidence type="ECO:0000313" key="6">
    <source>
        <dbReference type="EMBL" id="AEO54869.1"/>
    </source>
</evidence>
<dbReference type="EMBL" id="CP003002">
    <property type="protein sequence ID" value="AEO54869.1"/>
    <property type="molecule type" value="Genomic_DNA"/>
</dbReference>
<feature type="transmembrane region" description="Helical" evidence="4">
    <location>
        <begin position="308"/>
        <end position="327"/>
    </location>
</feature>
<dbReference type="OrthoDB" id="410267at2759"/>
<feature type="transmembrane region" description="Helical" evidence="4">
    <location>
        <begin position="399"/>
        <end position="423"/>
    </location>
</feature>
<dbReference type="eggNOG" id="KOG2504">
    <property type="taxonomic scope" value="Eukaryota"/>
</dbReference>
<feature type="domain" description="Major facilitator superfamily (MFS) profile" evidence="5">
    <location>
        <begin position="17"/>
        <end position="428"/>
    </location>
</feature>
<feature type="transmembrane region" description="Helical" evidence="4">
    <location>
        <begin position="56"/>
        <end position="79"/>
    </location>
</feature>
<feature type="non-terminal residue" evidence="6">
    <location>
        <position position="1"/>
    </location>
</feature>
<dbReference type="AlphaFoldDB" id="G2Q0K7"/>
<keyword evidence="7" id="KW-1185">Reference proteome</keyword>
<evidence type="ECO:0000256" key="2">
    <source>
        <dbReference type="ARBA" id="ARBA00006727"/>
    </source>
</evidence>
<feature type="transmembrane region" description="Helical" evidence="4">
    <location>
        <begin position="86"/>
        <end position="104"/>
    </location>
</feature>
<dbReference type="GO" id="GO:0016020">
    <property type="term" value="C:membrane"/>
    <property type="evidence" value="ECO:0007669"/>
    <property type="project" value="UniProtKB-SubCell"/>
</dbReference>
<name>G2Q0K7_THET4</name>
<organism evidence="6 7">
    <name type="scientific">Thermothelomyces thermophilus (strain ATCC 42464 / BCRC 31852 / DSM 1799)</name>
    <name type="common">Sporotrichum thermophile</name>
    <dbReference type="NCBI Taxonomy" id="573729"/>
    <lineage>
        <taxon>Eukaryota</taxon>
        <taxon>Fungi</taxon>
        <taxon>Dikarya</taxon>
        <taxon>Ascomycota</taxon>
        <taxon>Pezizomycotina</taxon>
        <taxon>Sordariomycetes</taxon>
        <taxon>Sordariomycetidae</taxon>
        <taxon>Sordariales</taxon>
        <taxon>Chaetomiaceae</taxon>
        <taxon>Thermothelomyces</taxon>
    </lineage>
</organism>
<dbReference type="PANTHER" id="PTHR11360">
    <property type="entry name" value="MONOCARBOXYLATE TRANSPORTER"/>
    <property type="match status" value="1"/>
</dbReference>
<feature type="transmembrane region" description="Helical" evidence="4">
    <location>
        <begin position="368"/>
        <end position="387"/>
    </location>
</feature>
<evidence type="ECO:0000256" key="1">
    <source>
        <dbReference type="ARBA" id="ARBA00004141"/>
    </source>
</evidence>
<dbReference type="InterPro" id="IPR036259">
    <property type="entry name" value="MFS_trans_sf"/>
</dbReference>
<dbReference type="PROSITE" id="PS50850">
    <property type="entry name" value="MFS"/>
    <property type="match status" value="1"/>
</dbReference>
<dbReference type="InterPro" id="IPR020846">
    <property type="entry name" value="MFS_dom"/>
</dbReference>
<dbReference type="PANTHER" id="PTHR11360:SF177">
    <property type="entry name" value="RIBOFLAVIN TRANSPORTER MCH5"/>
    <property type="match status" value="1"/>
</dbReference>
<evidence type="ECO:0000256" key="3">
    <source>
        <dbReference type="SAM" id="MobiDB-lite"/>
    </source>
</evidence>
<comment type="similarity">
    <text evidence="2">Belongs to the major facilitator superfamily. Monocarboxylate porter (TC 2.A.1.13) family.</text>
</comment>
<feature type="transmembrane region" description="Helical" evidence="4">
    <location>
        <begin position="333"/>
        <end position="356"/>
    </location>
</feature>
<dbReference type="InterPro" id="IPR011701">
    <property type="entry name" value="MFS"/>
</dbReference>
<dbReference type="SUPFAM" id="SSF103473">
    <property type="entry name" value="MFS general substrate transporter"/>
    <property type="match status" value="1"/>
</dbReference>
<dbReference type="GO" id="GO:0022857">
    <property type="term" value="F:transmembrane transporter activity"/>
    <property type="evidence" value="ECO:0007669"/>
    <property type="project" value="InterPro"/>
</dbReference>
<dbReference type="RefSeq" id="XP_003660114.1">
    <property type="nucleotide sequence ID" value="XM_003660066.1"/>
</dbReference>
<dbReference type="Pfam" id="PF07690">
    <property type="entry name" value="MFS_1"/>
    <property type="match status" value="1"/>
</dbReference>
<feature type="transmembrane region" description="Helical" evidence="4">
    <location>
        <begin position="15"/>
        <end position="36"/>
    </location>
</feature>
<dbReference type="InParanoid" id="G2Q0K7"/>
<feature type="non-terminal residue" evidence="6">
    <location>
        <position position="428"/>
    </location>
</feature>
<reference evidence="6 7" key="1">
    <citation type="journal article" date="2011" name="Nat. Biotechnol.">
        <title>Comparative genomic analysis of the thermophilic biomass-degrading fungi Myceliophthora thermophila and Thielavia terrestris.</title>
        <authorList>
            <person name="Berka R.M."/>
            <person name="Grigoriev I.V."/>
            <person name="Otillar R."/>
            <person name="Salamov A."/>
            <person name="Grimwood J."/>
            <person name="Reid I."/>
            <person name="Ishmael N."/>
            <person name="John T."/>
            <person name="Darmond C."/>
            <person name="Moisan M.-C."/>
            <person name="Henrissat B."/>
            <person name="Coutinho P.M."/>
            <person name="Lombard V."/>
            <person name="Natvig D.O."/>
            <person name="Lindquist E."/>
            <person name="Schmutz J."/>
            <person name="Lucas S."/>
            <person name="Harris P."/>
            <person name="Powlowski J."/>
            <person name="Bellemare A."/>
            <person name="Taylor D."/>
            <person name="Butler G."/>
            <person name="de Vries R.P."/>
            <person name="Allijn I.E."/>
            <person name="van den Brink J."/>
            <person name="Ushinsky S."/>
            <person name="Storms R."/>
            <person name="Powell A.J."/>
            <person name="Paulsen I.T."/>
            <person name="Elbourne L.D.H."/>
            <person name="Baker S.E."/>
            <person name="Magnuson J."/>
            <person name="LaBoissiere S."/>
            <person name="Clutterbuck A.J."/>
            <person name="Martinez D."/>
            <person name="Wogulis M."/>
            <person name="de Leon A.L."/>
            <person name="Rey M.W."/>
            <person name="Tsang A."/>
        </authorList>
    </citation>
    <scope>NUCLEOTIDE SEQUENCE [LARGE SCALE GENOMIC DNA]</scope>
    <source>
        <strain evidence="7">ATCC 42464 / BCRC 31852 / DSM 1799</strain>
    </source>
</reference>
<evidence type="ECO:0000313" key="7">
    <source>
        <dbReference type="Proteomes" id="UP000007322"/>
    </source>
</evidence>
<keyword evidence="4" id="KW-1133">Transmembrane helix</keyword>
<feature type="region of interest" description="Disordered" evidence="3">
    <location>
        <begin position="208"/>
        <end position="234"/>
    </location>
</feature>